<proteinExistence type="inferred from homology"/>
<dbReference type="GO" id="GO:0005829">
    <property type="term" value="C:cytosol"/>
    <property type="evidence" value="ECO:0007669"/>
    <property type="project" value="TreeGrafter"/>
</dbReference>
<sequence>MQSHIIHAHPNPASFNAALTAQARQTLENEGATVTISDLYQSEFDPVERGQHYPCRLDPTAFSALAEQRHAWRTDRIPDDVEREIHALEAADLLILQFPLWWHGAPAILKGWFDRVFLSGGLYTSRMRYDAGYFRGRRALLSVTSGAPQAAFGPGARGGDPEVMLWPLQYSLHYLGFEVLPPFWSFGVQGHGYSYEDADKARARLSGRLDAWATHLKSLDAARPLAFPGWANWDGDGRALAPPTGDPSHP</sequence>
<evidence type="ECO:0000259" key="3">
    <source>
        <dbReference type="Pfam" id="PF02525"/>
    </source>
</evidence>
<protein>
    <submittedName>
        <fullName evidence="4">NAD(P)H-dependent oxidoreductase</fullName>
    </submittedName>
</protein>
<gene>
    <name evidence="4" type="ORF">FLO80_04860</name>
</gene>
<dbReference type="EMBL" id="VINQ01000002">
    <property type="protein sequence ID" value="KAA0920440.1"/>
    <property type="molecule type" value="Genomic_DNA"/>
</dbReference>
<dbReference type="InterPro" id="IPR003680">
    <property type="entry name" value="Flavodoxin_fold"/>
</dbReference>
<evidence type="ECO:0000256" key="1">
    <source>
        <dbReference type="ARBA" id="ARBA00006252"/>
    </source>
</evidence>
<dbReference type="RefSeq" id="WP_111363368.1">
    <property type="nucleotide sequence ID" value="NZ_VINQ01000002.1"/>
</dbReference>
<name>A0A5A9ZT92_9RHOB</name>
<dbReference type="PANTHER" id="PTHR10204">
    <property type="entry name" value="NAD P H OXIDOREDUCTASE-RELATED"/>
    <property type="match status" value="1"/>
</dbReference>
<dbReference type="GO" id="GO:0003955">
    <property type="term" value="F:NAD(P)H dehydrogenase (quinone) activity"/>
    <property type="evidence" value="ECO:0007669"/>
    <property type="project" value="TreeGrafter"/>
</dbReference>
<feature type="domain" description="Flavodoxin-like fold" evidence="3">
    <location>
        <begin position="2"/>
        <end position="205"/>
    </location>
</feature>
<organism evidence="4 5">
    <name type="scientific">Aquicoccus porphyridii</name>
    <dbReference type="NCBI Taxonomy" id="1852029"/>
    <lineage>
        <taxon>Bacteria</taxon>
        <taxon>Pseudomonadati</taxon>
        <taxon>Pseudomonadota</taxon>
        <taxon>Alphaproteobacteria</taxon>
        <taxon>Rhodobacterales</taxon>
        <taxon>Paracoccaceae</taxon>
        <taxon>Aquicoccus</taxon>
    </lineage>
</organism>
<dbReference type="AlphaFoldDB" id="A0A5A9ZT92"/>
<evidence type="ECO:0000313" key="4">
    <source>
        <dbReference type="EMBL" id="KAA0920440.1"/>
    </source>
</evidence>
<evidence type="ECO:0000313" key="5">
    <source>
        <dbReference type="Proteomes" id="UP000325291"/>
    </source>
</evidence>
<reference evidence="4 5" key="1">
    <citation type="submission" date="2019-07" db="EMBL/GenBank/DDBJ databases">
        <title>Aquicoccus porphyridii gen. nov., sp. nov., isolated from a small marine red alga, Porphyridium marinum.</title>
        <authorList>
            <person name="Liu L."/>
        </authorList>
    </citation>
    <scope>NUCLEOTIDE SEQUENCE [LARGE SCALE GENOMIC DNA]</scope>
    <source>
        <strain evidence="4 5">L1 8-17</strain>
    </source>
</reference>
<dbReference type="SUPFAM" id="SSF52218">
    <property type="entry name" value="Flavoproteins"/>
    <property type="match status" value="1"/>
</dbReference>
<dbReference type="InterPro" id="IPR051545">
    <property type="entry name" value="NAD(P)H_dehydrogenase_qn"/>
</dbReference>
<dbReference type="Pfam" id="PF02525">
    <property type="entry name" value="Flavodoxin_2"/>
    <property type="match status" value="1"/>
</dbReference>
<dbReference type="InterPro" id="IPR029039">
    <property type="entry name" value="Flavoprotein-like_sf"/>
</dbReference>
<evidence type="ECO:0000256" key="2">
    <source>
        <dbReference type="ARBA" id="ARBA00023002"/>
    </source>
</evidence>
<comment type="similarity">
    <text evidence="1">Belongs to the NAD(P)H dehydrogenase (quinone) family.</text>
</comment>
<accession>A0A5A9ZT92</accession>
<keyword evidence="5" id="KW-1185">Reference proteome</keyword>
<dbReference type="Proteomes" id="UP000325291">
    <property type="component" value="Unassembled WGS sequence"/>
</dbReference>
<keyword evidence="2" id="KW-0560">Oxidoreductase</keyword>
<comment type="caution">
    <text evidence="4">The sequence shown here is derived from an EMBL/GenBank/DDBJ whole genome shotgun (WGS) entry which is preliminary data.</text>
</comment>
<dbReference type="PANTHER" id="PTHR10204:SF34">
    <property type="entry name" value="NAD(P)H DEHYDROGENASE [QUINONE] 1 ISOFORM 1"/>
    <property type="match status" value="1"/>
</dbReference>
<dbReference type="Gene3D" id="3.40.50.360">
    <property type="match status" value="1"/>
</dbReference>